<dbReference type="Proteomes" id="UP000249453">
    <property type="component" value="Unassembled WGS sequence"/>
</dbReference>
<accession>A0A364JVH8</accession>
<feature type="transmembrane region" description="Helical" evidence="1">
    <location>
        <begin position="36"/>
        <end position="55"/>
    </location>
</feature>
<name>A0A364JVH8_9HYPH</name>
<evidence type="ECO:0000313" key="2">
    <source>
        <dbReference type="EMBL" id="RAK29122.1"/>
    </source>
</evidence>
<protein>
    <recommendedName>
        <fullName evidence="4">DUF805 domain-containing protein</fullName>
    </recommendedName>
</protein>
<keyword evidence="3" id="KW-1185">Reference proteome</keyword>
<proteinExistence type="predicted"/>
<reference evidence="2 3" key="1">
    <citation type="submission" date="2018-06" db="EMBL/GenBank/DDBJ databases">
        <title>Genomic Encyclopedia of Type Strains, Phase IV (KMG-IV): sequencing the most valuable type-strain genomes for metagenomic binning, comparative biology and taxonomic classification.</title>
        <authorList>
            <person name="Goeker M."/>
        </authorList>
    </citation>
    <scope>NUCLEOTIDE SEQUENCE [LARGE SCALE GENOMIC DNA]</scope>
    <source>
        <strain evidence="2 3">DSM 26720</strain>
    </source>
</reference>
<dbReference type="AlphaFoldDB" id="A0A364JVH8"/>
<gene>
    <name evidence="2" type="ORF">C7374_105173</name>
</gene>
<keyword evidence="1" id="KW-0812">Transmembrane</keyword>
<feature type="transmembrane region" description="Helical" evidence="1">
    <location>
        <begin position="6"/>
        <end position="24"/>
    </location>
</feature>
<evidence type="ECO:0008006" key="4">
    <source>
        <dbReference type="Google" id="ProtNLM"/>
    </source>
</evidence>
<dbReference type="EMBL" id="QLMK01000005">
    <property type="protein sequence ID" value="RAK29122.1"/>
    <property type="molecule type" value="Genomic_DNA"/>
</dbReference>
<keyword evidence="1" id="KW-0472">Membrane</keyword>
<keyword evidence="1" id="KW-1133">Transmembrane helix</keyword>
<comment type="caution">
    <text evidence="2">The sequence shown here is derived from an EMBL/GenBank/DDBJ whole genome shotgun (WGS) entry which is preliminary data.</text>
</comment>
<organism evidence="2 3">
    <name type="scientific">Falsochrobactrum ovis</name>
    <dbReference type="NCBI Taxonomy" id="1293442"/>
    <lineage>
        <taxon>Bacteria</taxon>
        <taxon>Pseudomonadati</taxon>
        <taxon>Pseudomonadota</taxon>
        <taxon>Alphaproteobacteria</taxon>
        <taxon>Hyphomicrobiales</taxon>
        <taxon>Brucellaceae</taxon>
        <taxon>Falsochrobactrum</taxon>
    </lineage>
</organism>
<sequence length="72" mass="8434">MGTFSIWHWIITLAIWWCLLGWPGSRILKRIGFSGWWVLLSFVPIANIIGLWILATTQWPRDNARQPTTNVR</sequence>
<evidence type="ECO:0000313" key="3">
    <source>
        <dbReference type="Proteomes" id="UP000249453"/>
    </source>
</evidence>
<evidence type="ECO:0000256" key="1">
    <source>
        <dbReference type="SAM" id="Phobius"/>
    </source>
</evidence>